<comment type="caution">
    <text evidence="3">The sequence shown here is derived from an EMBL/GenBank/DDBJ whole genome shotgun (WGS) entry which is preliminary data.</text>
</comment>
<accession>A0A0C2VMT1</accession>
<reference evidence="3 4" key="1">
    <citation type="submission" date="2015-01" db="EMBL/GenBank/DDBJ databases">
        <title>Genome sequencing of Jeotgalibacillus soli.</title>
        <authorList>
            <person name="Goh K.M."/>
            <person name="Chan K.-G."/>
            <person name="Yaakop A.S."/>
            <person name="Ee R."/>
            <person name="Gan H.M."/>
            <person name="Chan C.S."/>
        </authorList>
    </citation>
    <scope>NUCLEOTIDE SEQUENCE [LARGE SCALE GENOMIC DNA]</scope>
    <source>
        <strain evidence="3 4">P9</strain>
    </source>
</reference>
<protein>
    <recommendedName>
        <fullName evidence="2">Core domain-containing protein</fullName>
    </recommendedName>
</protein>
<dbReference type="SUPFAM" id="SSF89360">
    <property type="entry name" value="HesB-like domain"/>
    <property type="match status" value="1"/>
</dbReference>
<keyword evidence="4" id="KW-1185">Reference proteome</keyword>
<comment type="similarity">
    <text evidence="1">Belongs to the HesB/IscA family.</text>
</comment>
<gene>
    <name evidence="3" type="ORF">KP78_28570</name>
</gene>
<evidence type="ECO:0000256" key="1">
    <source>
        <dbReference type="ARBA" id="ARBA00006718"/>
    </source>
</evidence>
<dbReference type="STRING" id="889306.KP78_28570"/>
<dbReference type="RefSeq" id="WP_041089637.1">
    <property type="nucleotide sequence ID" value="NZ_JXRP01000018.1"/>
</dbReference>
<dbReference type="PIRSF" id="PIRSF034852">
    <property type="entry name" value="UCP034852"/>
    <property type="match status" value="1"/>
</dbReference>
<evidence type="ECO:0000313" key="3">
    <source>
        <dbReference type="EMBL" id="KIL45313.1"/>
    </source>
</evidence>
<name>A0A0C2VMT1_9BACL</name>
<dbReference type="Pfam" id="PF01521">
    <property type="entry name" value="Fe-S_biosyn"/>
    <property type="match status" value="1"/>
</dbReference>
<dbReference type="InterPro" id="IPR035903">
    <property type="entry name" value="HesB-like_dom_sf"/>
</dbReference>
<evidence type="ECO:0000259" key="2">
    <source>
        <dbReference type="Pfam" id="PF01521"/>
    </source>
</evidence>
<sequence>MNINLSKEAQEWFQQEMQVKKGDHVRFFVRYGGSSPIQDGFSLGVTKDEPIDAAITLEENGIVFYIEDKDVWYFDGHDLNVSYSEKYNGPQYDYSKNEQQ</sequence>
<dbReference type="EMBL" id="JXRP01000018">
    <property type="protein sequence ID" value="KIL45313.1"/>
    <property type="molecule type" value="Genomic_DNA"/>
</dbReference>
<organism evidence="3 4">
    <name type="scientific">Jeotgalibacillus soli</name>
    <dbReference type="NCBI Taxonomy" id="889306"/>
    <lineage>
        <taxon>Bacteria</taxon>
        <taxon>Bacillati</taxon>
        <taxon>Bacillota</taxon>
        <taxon>Bacilli</taxon>
        <taxon>Bacillales</taxon>
        <taxon>Caryophanaceae</taxon>
        <taxon>Jeotgalibacillus</taxon>
    </lineage>
</organism>
<dbReference type="InterPro" id="IPR008326">
    <property type="entry name" value="PdhI-like"/>
</dbReference>
<proteinExistence type="inferred from homology"/>
<dbReference type="Proteomes" id="UP000031938">
    <property type="component" value="Unassembled WGS sequence"/>
</dbReference>
<dbReference type="InterPro" id="IPR000361">
    <property type="entry name" value="ATAP_core_dom"/>
</dbReference>
<dbReference type="PATRIC" id="fig|889306.3.peg.2870"/>
<feature type="domain" description="Core" evidence="2">
    <location>
        <begin position="1"/>
        <end position="89"/>
    </location>
</feature>
<dbReference type="AlphaFoldDB" id="A0A0C2VMT1"/>
<evidence type="ECO:0000313" key="4">
    <source>
        <dbReference type="Proteomes" id="UP000031938"/>
    </source>
</evidence>